<name>A0A3M2MH76_9ACTN</name>
<comment type="caution">
    <text evidence="1">The sequence shown here is derived from an EMBL/GenBank/DDBJ whole genome shotgun (WGS) entry which is preliminary data.</text>
</comment>
<proteinExistence type="predicted"/>
<accession>A0A3M2MH76</accession>
<dbReference type="AlphaFoldDB" id="A0A3M2MH76"/>
<evidence type="ECO:0000313" key="2">
    <source>
        <dbReference type="Proteomes" id="UP000282674"/>
    </source>
</evidence>
<gene>
    <name evidence="1" type="ORF">EBO15_06695</name>
</gene>
<dbReference type="Proteomes" id="UP000282674">
    <property type="component" value="Unassembled WGS sequence"/>
</dbReference>
<dbReference type="EMBL" id="RFFG01000008">
    <property type="protein sequence ID" value="RMI46608.1"/>
    <property type="molecule type" value="Genomic_DNA"/>
</dbReference>
<organism evidence="1 2">
    <name type="scientific">Actinomadura harenae</name>
    <dbReference type="NCBI Taxonomy" id="2483351"/>
    <lineage>
        <taxon>Bacteria</taxon>
        <taxon>Bacillati</taxon>
        <taxon>Actinomycetota</taxon>
        <taxon>Actinomycetes</taxon>
        <taxon>Streptosporangiales</taxon>
        <taxon>Thermomonosporaceae</taxon>
        <taxon>Actinomadura</taxon>
    </lineage>
</organism>
<evidence type="ECO:0000313" key="1">
    <source>
        <dbReference type="EMBL" id="RMI46608.1"/>
    </source>
</evidence>
<sequence>MIGAAGIVGSATVVAVGSKQGISADGVEALLSDRQRAVILAVAKAGARVPVRFPDFGEDGTPESRADEARLDQAVQRLDAERAKHVAAGADALLARGADRKGRARLLAEIGRLSSDYQHRTSVEAVAALAIATVSSAFDPNSSHPAQMWVGGLRHLGERGEQPLPVQHLEDRR</sequence>
<protein>
    <submittedName>
        <fullName evidence="1">Uncharacterized protein</fullName>
    </submittedName>
</protein>
<reference evidence="1 2" key="1">
    <citation type="submission" date="2018-10" db="EMBL/GenBank/DDBJ databases">
        <title>Isolation from soil.</title>
        <authorList>
            <person name="Hu J."/>
        </authorList>
    </citation>
    <scope>NUCLEOTIDE SEQUENCE [LARGE SCALE GENOMIC DNA]</scope>
    <source>
        <strain evidence="1 2">NEAU-Ht49</strain>
    </source>
</reference>
<keyword evidence="2" id="KW-1185">Reference proteome</keyword>